<evidence type="ECO:0000313" key="1">
    <source>
        <dbReference type="EMBL" id="KZN20775.1"/>
    </source>
</evidence>
<reference evidence="1 2" key="2">
    <citation type="journal article" date="2018" name="Nature">
        <title>Mutant phenotypes for thousands of bacterial genes of unknown function.</title>
        <authorList>
            <person name="Price M.N."/>
            <person name="Wetmore K.M."/>
            <person name="Waters R.J."/>
            <person name="Callaghan M."/>
            <person name="Ray J."/>
            <person name="Liu H."/>
            <person name="Kuehl J.V."/>
            <person name="Melnyk R.A."/>
            <person name="Lamson J.S."/>
            <person name="Suh Y."/>
            <person name="Carlson H.K."/>
            <person name="Esquivel Z."/>
            <person name="Sadeeshkumar H."/>
            <person name="Chakraborty R."/>
            <person name="Zane G.M."/>
            <person name="Rubin B.E."/>
            <person name="Wall J.D."/>
            <person name="Visel A."/>
            <person name="Bristow J."/>
            <person name="Blow M.J."/>
            <person name="Arkin A.P."/>
            <person name="Deutschbauer A.M."/>
        </authorList>
    </citation>
    <scope>NUCLEOTIDE SEQUENCE [LARGE SCALE GENOMIC DNA]</scope>
    <source>
        <strain evidence="1 2">FW300-N1B4</strain>
    </source>
</reference>
<sequence length="106" mass="12023">MNTNAHVGLKTELQDWGMTFEANFHRGCEGIVARYDAPMLTYPKSTPLPTVRDHVDAWNTRLQAAFEGSGYYAFCPMAEESGENHVLVLFANEVFYEQFIGSVEER</sequence>
<organism evidence="1 2">
    <name type="scientific">Pseudomonas fluorescens</name>
    <dbReference type="NCBI Taxonomy" id="294"/>
    <lineage>
        <taxon>Bacteria</taxon>
        <taxon>Pseudomonadati</taxon>
        <taxon>Pseudomonadota</taxon>
        <taxon>Gammaproteobacteria</taxon>
        <taxon>Pseudomonadales</taxon>
        <taxon>Pseudomonadaceae</taxon>
        <taxon>Pseudomonas</taxon>
    </lineage>
</organism>
<dbReference type="Proteomes" id="UP000076489">
    <property type="component" value="Unassembled WGS sequence"/>
</dbReference>
<reference evidence="2" key="1">
    <citation type="submission" date="2016-03" db="EMBL/GenBank/DDBJ databases">
        <authorList>
            <person name="Ray J."/>
            <person name="Price M."/>
            <person name="Deutschbauer A."/>
        </authorList>
    </citation>
    <scope>NUCLEOTIDE SEQUENCE [LARGE SCALE GENOMIC DNA]</scope>
    <source>
        <strain evidence="2">FW300-N1B4</strain>
    </source>
</reference>
<gene>
    <name evidence="1" type="ORF">A1D17_04325</name>
</gene>
<name>A0A166QS35_PSEFL</name>
<dbReference type="EMBL" id="LUKJ01000002">
    <property type="protein sequence ID" value="KZN20775.1"/>
    <property type="molecule type" value="Genomic_DNA"/>
</dbReference>
<dbReference type="AlphaFoldDB" id="A0A166QS35"/>
<comment type="caution">
    <text evidence="1">The sequence shown here is derived from an EMBL/GenBank/DDBJ whole genome shotgun (WGS) entry which is preliminary data.</text>
</comment>
<dbReference type="OrthoDB" id="6910525at2"/>
<protein>
    <submittedName>
        <fullName evidence="1">Uncharacterized protein</fullName>
    </submittedName>
</protein>
<proteinExistence type="predicted"/>
<accession>A0A166QS35</accession>
<evidence type="ECO:0000313" key="2">
    <source>
        <dbReference type="Proteomes" id="UP000076489"/>
    </source>
</evidence>
<dbReference type="RefSeq" id="WP_063340820.1">
    <property type="nucleotide sequence ID" value="NZ_LUKJ01000002.1"/>
</dbReference>